<evidence type="ECO:0000313" key="2">
    <source>
        <dbReference type="EMBL" id="APF17881.1"/>
    </source>
</evidence>
<accession>A0A1J1C6G4</accession>
<reference evidence="2 3" key="1">
    <citation type="submission" date="2016-11" db="EMBL/GenBank/DDBJ databases">
        <title>Genomic analysis of Caldithrix abyssi and proposal of a novel bacterial phylum Caldithrichaeota.</title>
        <authorList>
            <person name="Kublanov I."/>
            <person name="Sigalova O."/>
            <person name="Gavrilov S."/>
            <person name="Lebedinsky A."/>
            <person name="Ivanova N."/>
            <person name="Daum C."/>
            <person name="Reddy T."/>
            <person name="Klenk H.P."/>
            <person name="Goker M."/>
            <person name="Reva O."/>
            <person name="Miroshnichenko M."/>
            <person name="Kyprides N."/>
            <person name="Woyke T."/>
            <person name="Gelfand M."/>
        </authorList>
    </citation>
    <scope>NUCLEOTIDE SEQUENCE [LARGE SCALE GENOMIC DNA]</scope>
    <source>
        <strain evidence="2 3">LF13</strain>
    </source>
</reference>
<evidence type="ECO:0000313" key="1">
    <source>
        <dbReference type="EMBL" id="APF17874.1"/>
    </source>
</evidence>
<dbReference type="AlphaFoldDB" id="A0A1J1C6G4"/>
<dbReference type="EMBL" id="CP018099">
    <property type="protein sequence ID" value="APF17881.1"/>
    <property type="molecule type" value="Genomic_DNA"/>
</dbReference>
<dbReference type="Proteomes" id="UP000183868">
    <property type="component" value="Chromosome"/>
</dbReference>
<dbReference type="KEGG" id="caby:Cabys_1125"/>
<proteinExistence type="predicted"/>
<dbReference type="KEGG" id="caby:Cabys_1132"/>
<protein>
    <submittedName>
        <fullName evidence="2">Uncharacterized protein</fullName>
    </submittedName>
</protein>
<sequence>MKWQTNYSTIQLINYSTNPWTGDEFLKQHRKFQTLFH</sequence>
<evidence type="ECO:0000313" key="3">
    <source>
        <dbReference type="Proteomes" id="UP000183868"/>
    </source>
</evidence>
<gene>
    <name evidence="1" type="ORF">Cabys_1125</name>
    <name evidence="2" type="ORF">Cabys_1132</name>
</gene>
<name>A0A1J1C6G4_CALAY</name>
<organism evidence="2 3">
    <name type="scientific">Caldithrix abyssi DSM 13497</name>
    <dbReference type="NCBI Taxonomy" id="880073"/>
    <lineage>
        <taxon>Bacteria</taxon>
        <taxon>Pseudomonadati</taxon>
        <taxon>Calditrichota</taxon>
        <taxon>Calditrichia</taxon>
        <taxon>Calditrichales</taxon>
        <taxon>Calditrichaceae</taxon>
        <taxon>Caldithrix</taxon>
    </lineage>
</organism>
<dbReference type="EMBL" id="CP018099">
    <property type="protein sequence ID" value="APF17874.1"/>
    <property type="molecule type" value="Genomic_DNA"/>
</dbReference>